<dbReference type="EMBL" id="JAWLKH010000027">
    <property type="protein sequence ID" value="MDV6314114.1"/>
    <property type="molecule type" value="Genomic_DNA"/>
</dbReference>
<dbReference type="AlphaFoldDB" id="A0AAE4R6T2"/>
<dbReference type="GeneID" id="77170591"/>
<dbReference type="EMBL" id="JAWLKI010000024">
    <property type="protein sequence ID" value="MDV6309214.1"/>
    <property type="molecule type" value="Genomic_DNA"/>
</dbReference>
<organism evidence="2 4">
    <name type="scientific">Gordonia amicalis</name>
    <dbReference type="NCBI Taxonomy" id="89053"/>
    <lineage>
        <taxon>Bacteria</taxon>
        <taxon>Bacillati</taxon>
        <taxon>Actinomycetota</taxon>
        <taxon>Actinomycetes</taxon>
        <taxon>Mycobacteriales</taxon>
        <taxon>Gordoniaceae</taxon>
        <taxon>Gordonia</taxon>
    </lineage>
</organism>
<evidence type="ECO:0000313" key="2">
    <source>
        <dbReference type="EMBL" id="MDV6314114.1"/>
    </source>
</evidence>
<name>A0AAE4R6T2_9ACTN</name>
<reference evidence="2 3" key="1">
    <citation type="submission" date="2023-10" db="EMBL/GenBank/DDBJ databases">
        <title>Development of a sustainable strategy for remediation of hydrocarbon-contaminated territories based on the waste exchange concept.</title>
        <authorList>
            <person name="Krivoruchko A."/>
        </authorList>
    </citation>
    <scope>NUCLEOTIDE SEQUENCE</scope>
    <source>
        <strain evidence="1 3">IEGM 1266</strain>
        <strain evidence="2">IEGM 1279</strain>
    </source>
</reference>
<evidence type="ECO:0000313" key="4">
    <source>
        <dbReference type="Proteomes" id="UP001185922"/>
    </source>
</evidence>
<sequence>MSGFPFDVIARWTRRWNIHEWEGRSPVPRSLSSAVAAVERDLGCWVDKKPLPDFSGYEWDILVVGEFGLIHVQLRRWDESGWGGYLRTENPLDRDLPTAQATAFLADELQGDLTGNVWIDWPSAGWDILRATVVDGTAVWVRTRDPHHPLARIGHLCTDRRTSWGPADGSPGGE</sequence>
<accession>A0AAE4R6T2</accession>
<proteinExistence type="predicted"/>
<evidence type="ECO:0000313" key="1">
    <source>
        <dbReference type="EMBL" id="MDV6309214.1"/>
    </source>
</evidence>
<protein>
    <submittedName>
        <fullName evidence="2">Uncharacterized protein</fullName>
    </submittedName>
</protein>
<dbReference type="Proteomes" id="UP001185922">
    <property type="component" value="Unassembled WGS sequence"/>
</dbReference>
<gene>
    <name evidence="1" type="ORF">R3P94_18230</name>
    <name evidence="2" type="ORF">R3Q15_19890</name>
</gene>
<dbReference type="RefSeq" id="WP_024498935.1">
    <property type="nucleotide sequence ID" value="NZ_CP091855.1"/>
</dbReference>
<comment type="caution">
    <text evidence="2">The sequence shown here is derived from an EMBL/GenBank/DDBJ whole genome shotgun (WGS) entry which is preliminary data.</text>
</comment>
<dbReference type="Proteomes" id="UP001185779">
    <property type="component" value="Unassembled WGS sequence"/>
</dbReference>
<evidence type="ECO:0000313" key="3">
    <source>
        <dbReference type="Proteomes" id="UP001185779"/>
    </source>
</evidence>
<keyword evidence="3" id="KW-1185">Reference proteome</keyword>